<gene>
    <name evidence="2" type="ORF">PDESU_00434</name>
</gene>
<organism evidence="2 3">
    <name type="scientific">Pontiella desulfatans</name>
    <dbReference type="NCBI Taxonomy" id="2750659"/>
    <lineage>
        <taxon>Bacteria</taxon>
        <taxon>Pseudomonadati</taxon>
        <taxon>Kiritimatiellota</taxon>
        <taxon>Kiritimatiellia</taxon>
        <taxon>Kiritimatiellales</taxon>
        <taxon>Pontiellaceae</taxon>
        <taxon>Pontiella</taxon>
    </lineage>
</organism>
<sequence>MSTPDRKKAFISYSSKNTSDAEALCRLLEDRGIPCWMAPRNILPGDDYGEAISKALAEVDALVLLLTENANHSTWVAKEVESGLSNDKRIIPVSLGGVKPSGKLKFYLGAIQWKSIDATQWAGLIDSGGELKETKDISEPLDQIAEIIRTITPANPWVPADNCDEPPAPNGKRRISIKLHLKLIISLAALAIVASTYLLKPNRLQTTGEGVVAASFVPPHKKTAQLKHILDLSRKGDAVAAKRLITQLSTTHSDDRLIQAVSEHLDSDRRHASQENLNNLIDLLGKRTPATTDSNQAKPRVVACIGPEAKPAGANDALAMLFRICLRSELEAGGGMQVVEREALEEVMDEMNLGSSDLADPRARNALGKLLPAGILLLGDLIESGDDALLFLRLVDTETTRIVATLKETVAPDADIRTLCAGLAARIKEKVLAEFPLEATATVSNSGKLEAPIGSFHGAILASAYTILNSTGEKLGMARIEQLGQTESTLVVDPVLSGNPETVLVRELP</sequence>
<dbReference type="Gene3D" id="3.40.50.10610">
    <property type="entry name" value="ABC-type transport auxiliary lipoprotein component"/>
    <property type="match status" value="1"/>
</dbReference>
<evidence type="ECO:0000313" key="2">
    <source>
        <dbReference type="EMBL" id="VGO11886.1"/>
    </source>
</evidence>
<dbReference type="InterPro" id="IPR005534">
    <property type="entry name" value="Curli_assmbl/transp-comp_CsgG"/>
</dbReference>
<dbReference type="Pfam" id="PF13676">
    <property type="entry name" value="TIR_2"/>
    <property type="match status" value="1"/>
</dbReference>
<dbReference type="Gene3D" id="3.40.50.10140">
    <property type="entry name" value="Toll/interleukin-1 receptor homology (TIR) domain"/>
    <property type="match status" value="1"/>
</dbReference>
<dbReference type="PROSITE" id="PS50104">
    <property type="entry name" value="TIR"/>
    <property type="match status" value="1"/>
</dbReference>
<dbReference type="RefSeq" id="WP_136077601.1">
    <property type="nucleotide sequence ID" value="NZ_CAAHFG010000001.1"/>
</dbReference>
<keyword evidence="3" id="KW-1185">Reference proteome</keyword>
<dbReference type="Pfam" id="PF03783">
    <property type="entry name" value="CsgG"/>
    <property type="match status" value="1"/>
</dbReference>
<dbReference type="GO" id="GO:0030288">
    <property type="term" value="C:outer membrane-bounded periplasmic space"/>
    <property type="evidence" value="ECO:0007669"/>
    <property type="project" value="InterPro"/>
</dbReference>
<protein>
    <recommendedName>
        <fullName evidence="1">TIR domain-containing protein</fullName>
    </recommendedName>
</protein>
<accession>A0A6C2TX51</accession>
<dbReference type="InterPro" id="IPR000157">
    <property type="entry name" value="TIR_dom"/>
</dbReference>
<reference evidence="2 3" key="1">
    <citation type="submission" date="2019-04" db="EMBL/GenBank/DDBJ databases">
        <authorList>
            <person name="Van Vliet M D."/>
        </authorList>
    </citation>
    <scope>NUCLEOTIDE SEQUENCE [LARGE SCALE GENOMIC DNA]</scope>
    <source>
        <strain evidence="2 3">F1</strain>
    </source>
</reference>
<dbReference type="SUPFAM" id="SSF52200">
    <property type="entry name" value="Toll/Interleukin receptor TIR domain"/>
    <property type="match status" value="1"/>
</dbReference>
<evidence type="ECO:0000259" key="1">
    <source>
        <dbReference type="PROSITE" id="PS50104"/>
    </source>
</evidence>
<dbReference type="InterPro" id="IPR035897">
    <property type="entry name" value="Toll_tir_struct_dom_sf"/>
</dbReference>
<dbReference type="EMBL" id="CAAHFG010000001">
    <property type="protein sequence ID" value="VGO11886.1"/>
    <property type="molecule type" value="Genomic_DNA"/>
</dbReference>
<name>A0A6C2TX51_PONDE</name>
<feature type="domain" description="TIR" evidence="1">
    <location>
        <begin position="5"/>
        <end position="141"/>
    </location>
</feature>
<dbReference type="AlphaFoldDB" id="A0A6C2TX51"/>
<dbReference type="GO" id="GO:0007165">
    <property type="term" value="P:signal transduction"/>
    <property type="evidence" value="ECO:0007669"/>
    <property type="project" value="InterPro"/>
</dbReference>
<dbReference type="Proteomes" id="UP000366872">
    <property type="component" value="Unassembled WGS sequence"/>
</dbReference>
<proteinExistence type="predicted"/>
<evidence type="ECO:0000313" key="3">
    <source>
        <dbReference type="Proteomes" id="UP000366872"/>
    </source>
</evidence>